<accession>A0A0E9WC59</accession>
<proteinExistence type="predicted"/>
<sequence>MNSTAYTCKLANTLSELSTLQLKLSPVKYNRQSINNSFFKMHSIFVTMHEHHTSDAKKPTKITVQIKITFT</sequence>
<reference evidence="1" key="2">
    <citation type="journal article" date="2015" name="Fish Shellfish Immunol.">
        <title>Early steps in the European eel (Anguilla anguilla)-Vibrio vulnificus interaction in the gills: Role of the RtxA13 toxin.</title>
        <authorList>
            <person name="Callol A."/>
            <person name="Pajuelo D."/>
            <person name="Ebbesson L."/>
            <person name="Teles M."/>
            <person name="MacKenzie S."/>
            <person name="Amaro C."/>
        </authorList>
    </citation>
    <scope>NUCLEOTIDE SEQUENCE</scope>
</reference>
<name>A0A0E9WC59_ANGAN</name>
<reference evidence="1" key="1">
    <citation type="submission" date="2014-11" db="EMBL/GenBank/DDBJ databases">
        <authorList>
            <person name="Amaro Gonzalez C."/>
        </authorList>
    </citation>
    <scope>NUCLEOTIDE SEQUENCE</scope>
</reference>
<evidence type="ECO:0000313" key="1">
    <source>
        <dbReference type="EMBL" id="JAH87927.1"/>
    </source>
</evidence>
<dbReference type="EMBL" id="GBXM01020650">
    <property type="protein sequence ID" value="JAH87927.1"/>
    <property type="molecule type" value="Transcribed_RNA"/>
</dbReference>
<dbReference type="AlphaFoldDB" id="A0A0E9WC59"/>
<protein>
    <submittedName>
        <fullName evidence="1">Uncharacterized protein</fullName>
    </submittedName>
</protein>
<organism evidence="1">
    <name type="scientific">Anguilla anguilla</name>
    <name type="common">European freshwater eel</name>
    <name type="synonym">Muraena anguilla</name>
    <dbReference type="NCBI Taxonomy" id="7936"/>
    <lineage>
        <taxon>Eukaryota</taxon>
        <taxon>Metazoa</taxon>
        <taxon>Chordata</taxon>
        <taxon>Craniata</taxon>
        <taxon>Vertebrata</taxon>
        <taxon>Euteleostomi</taxon>
        <taxon>Actinopterygii</taxon>
        <taxon>Neopterygii</taxon>
        <taxon>Teleostei</taxon>
        <taxon>Anguilliformes</taxon>
        <taxon>Anguillidae</taxon>
        <taxon>Anguilla</taxon>
    </lineage>
</organism>